<dbReference type="InterPro" id="IPR009010">
    <property type="entry name" value="Asp_de-COase-like_dom_sf"/>
</dbReference>
<dbReference type="Gene3D" id="2.40.40.20">
    <property type="match status" value="1"/>
</dbReference>
<feature type="domain" description="4Fe-4S Mo/W bis-MGD-type" evidence="19">
    <location>
        <begin position="215"/>
        <end position="271"/>
    </location>
</feature>
<dbReference type="SMART" id="SM00926">
    <property type="entry name" value="Molybdop_Fe4S4"/>
    <property type="match status" value="1"/>
</dbReference>
<dbReference type="Gene3D" id="3.40.50.740">
    <property type="match status" value="2"/>
</dbReference>
<evidence type="ECO:0000259" key="18">
    <source>
        <dbReference type="PROSITE" id="PS51379"/>
    </source>
</evidence>
<evidence type="ECO:0000256" key="15">
    <source>
        <dbReference type="ARBA" id="ARBA00023136"/>
    </source>
</evidence>
<dbReference type="InterPro" id="IPR006656">
    <property type="entry name" value="Mopterin_OxRdtase"/>
</dbReference>
<dbReference type="KEGG" id="dap:Dacet_0016"/>
<dbReference type="GO" id="GO:0051537">
    <property type="term" value="F:2 iron, 2 sulfur cluster binding"/>
    <property type="evidence" value="ECO:0007669"/>
    <property type="project" value="UniProtKB-KW"/>
</dbReference>
<evidence type="ECO:0000256" key="16">
    <source>
        <dbReference type="ARBA" id="ARBA00034078"/>
    </source>
</evidence>
<dbReference type="GO" id="GO:0016020">
    <property type="term" value="C:membrane"/>
    <property type="evidence" value="ECO:0007669"/>
    <property type="project" value="UniProtKB-SubCell"/>
</dbReference>
<keyword evidence="9" id="KW-0677">Repeat</keyword>
<dbReference type="Gene3D" id="3.10.20.740">
    <property type="match status" value="1"/>
</dbReference>
<dbReference type="InParanoid" id="D4H175"/>
<dbReference type="InterPro" id="IPR006657">
    <property type="entry name" value="MoPterin_dinucl-bd_dom"/>
</dbReference>
<dbReference type="InterPro" id="IPR006963">
    <property type="entry name" value="Mopterin_OxRdtase_4Fe-4S_dom"/>
</dbReference>
<dbReference type="RefSeq" id="WP_013009371.1">
    <property type="nucleotide sequence ID" value="NC_013943.1"/>
</dbReference>
<sequence>MLTVKINGKEVEVPAGTTILDAAKEAGVHIPVLCHDSRLNPFGACRVCLVEQVGMPKLQAACTTPVTDKMEIITESEKLSRVRKTAVELLLINHPLDCPVCDKGGECTLQDLTYEVGVTKVRFDAVPNDTPVDHTNPFIERDIDRCVLCGRCVRICDEVVNIQAISFLNRGTDTMIGTSFEQPWNCEYCGQCISVCPVGSLNNRVYLFKNRPWNLESEKTICGLCSCGCTVSIDYEGNEVFRMNDMPEEGVNHGYMCAKGRFGFDFMNSVKRETEAQVKVKGEAKKVSVTEAVEYAADKIKGVSKESVALVVSPRLTNEEAFLAAKLASAIGTSNVFSTETDEIMPEGTYEDVENSDALTVLNINVTESNPILGLAVRVAARKEGSSLLVFYPSMTALRRVSTKFVTGNPEKLAEEMEKFCAAMGGADNEYAADAKLMLDAEKPVLVFDPHSKADAYIAQEIKKACSKVKLVPAKHKNNSVGIVDMGCGAKSPAEFAAGVESGKIKAVVCLGENIVTRTGWSKLSGALQKLDLLMVTDPFMSDTAKLANVYIPVATFAEKNGSFTNLEGRVQLVSKAVDKGVPSDAEVLAALGKEFGAELPADAYSVRKLIEKEVKLYSGVEWDGGTVPYPSVFKKDMEKAAVTAKGSGRFYLYPASLRLHSGSYTRWSPDLAKVYGSPVLEVSVDDAKEMDLKDGDTVKLKGDSFTGEFVVEIDKQMTKGCISLPEDFADTADIFSNGRYLKAEIIK</sequence>
<evidence type="ECO:0000256" key="14">
    <source>
        <dbReference type="ARBA" id="ARBA00023075"/>
    </source>
</evidence>
<evidence type="ECO:0000256" key="8">
    <source>
        <dbReference type="ARBA" id="ARBA00022723"/>
    </source>
</evidence>
<proteinExistence type="inferred from homology"/>
<dbReference type="Gene3D" id="3.30.70.20">
    <property type="match status" value="1"/>
</dbReference>
<dbReference type="GO" id="GO:0051539">
    <property type="term" value="F:4 iron, 4 sulfur cluster binding"/>
    <property type="evidence" value="ECO:0007669"/>
    <property type="project" value="UniProtKB-KW"/>
</dbReference>
<dbReference type="FunFam" id="3.30.70.20:FF:000035">
    <property type="entry name" value="Iron hydrogenase 1"/>
    <property type="match status" value="1"/>
</dbReference>
<dbReference type="GO" id="GO:0048038">
    <property type="term" value="F:quinone binding"/>
    <property type="evidence" value="ECO:0007669"/>
    <property type="project" value="UniProtKB-KW"/>
</dbReference>
<dbReference type="PROSITE" id="PS51379">
    <property type="entry name" value="4FE4S_FER_2"/>
    <property type="match status" value="2"/>
</dbReference>
<dbReference type="eggNOG" id="COG3383">
    <property type="taxonomic scope" value="Bacteria"/>
</dbReference>
<dbReference type="FunFam" id="3.10.20.740:FF:000004">
    <property type="entry name" value="NADH-quinone oxidoreductase"/>
    <property type="match status" value="1"/>
</dbReference>
<dbReference type="OrthoDB" id="9803192at2"/>
<comment type="subcellular location">
    <subcellularLocation>
        <location evidence="3">Membrane</location>
    </subcellularLocation>
</comment>
<dbReference type="PROSITE" id="PS00642">
    <property type="entry name" value="COMPLEX1_75K_2"/>
    <property type="match status" value="1"/>
</dbReference>
<evidence type="ECO:0000256" key="4">
    <source>
        <dbReference type="ARBA" id="ARBA00005404"/>
    </source>
</evidence>
<dbReference type="GO" id="GO:0016491">
    <property type="term" value="F:oxidoreductase activity"/>
    <property type="evidence" value="ECO:0007669"/>
    <property type="project" value="InterPro"/>
</dbReference>
<evidence type="ECO:0000256" key="1">
    <source>
        <dbReference type="ARBA" id="ARBA00001966"/>
    </source>
</evidence>
<evidence type="ECO:0000256" key="11">
    <source>
        <dbReference type="ARBA" id="ARBA00023004"/>
    </source>
</evidence>
<dbReference type="PANTHER" id="PTHR43105:SF10">
    <property type="entry name" value="NADH-QUINONE OXIDOREDUCTASE SUBUNIT G"/>
    <property type="match status" value="1"/>
</dbReference>
<dbReference type="CDD" id="cd02775">
    <property type="entry name" value="MopB_CT"/>
    <property type="match status" value="1"/>
</dbReference>
<reference evidence="21 22" key="1">
    <citation type="journal article" date="2010" name="Stand. Genomic Sci.">
        <title>Complete genome sequence of Denitrovibrio acetiphilus type strain (N2460).</title>
        <authorList>
            <person name="Kiss H."/>
            <person name="Lang E."/>
            <person name="Lapidus A."/>
            <person name="Copeland A."/>
            <person name="Nolan M."/>
            <person name="Glavina Del Rio T."/>
            <person name="Chen F."/>
            <person name="Lucas S."/>
            <person name="Tice H."/>
            <person name="Cheng J.F."/>
            <person name="Han C."/>
            <person name="Goodwin L."/>
            <person name="Pitluck S."/>
            <person name="Liolios K."/>
            <person name="Pati A."/>
            <person name="Ivanova N."/>
            <person name="Mavromatis K."/>
            <person name="Chen A."/>
            <person name="Palaniappan K."/>
            <person name="Land M."/>
            <person name="Hauser L."/>
            <person name="Chang Y.J."/>
            <person name="Jeffries C.D."/>
            <person name="Detter J.C."/>
            <person name="Brettin T."/>
            <person name="Spring S."/>
            <person name="Rohde M."/>
            <person name="Goker M."/>
            <person name="Woyke T."/>
            <person name="Bristow J."/>
            <person name="Eisen J.A."/>
            <person name="Markowitz V."/>
            <person name="Hugenholtz P."/>
            <person name="Kyrpides N.C."/>
            <person name="Klenk H.P."/>
        </authorList>
    </citation>
    <scope>NUCLEOTIDE SEQUENCE [LARGE SCALE GENOMIC DNA]</scope>
    <source>
        <strain evidence="22">DSM 12809 / NBRC 114555 / N2460</strain>
    </source>
</reference>
<dbReference type="Pfam" id="PF00384">
    <property type="entry name" value="Molybdopterin"/>
    <property type="match status" value="1"/>
</dbReference>
<dbReference type="GO" id="GO:0042773">
    <property type="term" value="P:ATP synthesis coupled electron transport"/>
    <property type="evidence" value="ECO:0007669"/>
    <property type="project" value="InterPro"/>
</dbReference>
<dbReference type="Pfam" id="PF04879">
    <property type="entry name" value="Molybdop_Fe4S4"/>
    <property type="match status" value="1"/>
</dbReference>
<dbReference type="AlphaFoldDB" id="D4H175"/>
<dbReference type="EMBL" id="CP001968">
    <property type="protein sequence ID" value="ADD66823.1"/>
    <property type="molecule type" value="Genomic_DNA"/>
</dbReference>
<dbReference type="FunCoup" id="D4H175">
    <property type="interactions" value="341"/>
</dbReference>
<dbReference type="SUPFAM" id="SSF54292">
    <property type="entry name" value="2Fe-2S ferredoxin-like"/>
    <property type="match status" value="1"/>
</dbReference>
<keyword evidence="13" id="KW-0520">NAD</keyword>
<evidence type="ECO:0000256" key="7">
    <source>
        <dbReference type="ARBA" id="ARBA00022719"/>
    </source>
</evidence>
<evidence type="ECO:0000313" key="21">
    <source>
        <dbReference type="EMBL" id="ADD66823.1"/>
    </source>
</evidence>
<name>D4H175_DENA2</name>
<dbReference type="Gene3D" id="2.20.25.90">
    <property type="entry name" value="ADC-like domains"/>
    <property type="match status" value="1"/>
</dbReference>
<comment type="cofactor">
    <cofactor evidence="16">
        <name>[2Fe-2S] cluster</name>
        <dbReference type="ChEBI" id="CHEBI:190135"/>
    </cofactor>
</comment>
<dbReference type="Proteomes" id="UP000002012">
    <property type="component" value="Chromosome"/>
</dbReference>
<dbReference type="PROSITE" id="PS51669">
    <property type="entry name" value="4FE4S_MOW_BIS_MGD"/>
    <property type="match status" value="1"/>
</dbReference>
<feature type="domain" description="2Fe-2S ferredoxin-type" evidence="17">
    <location>
        <begin position="1"/>
        <end position="78"/>
    </location>
</feature>
<dbReference type="InterPro" id="IPR017896">
    <property type="entry name" value="4Fe4S_Fe-S-bd"/>
</dbReference>
<dbReference type="PROSITE" id="PS51085">
    <property type="entry name" value="2FE2S_FER_2"/>
    <property type="match status" value="1"/>
</dbReference>
<dbReference type="SUPFAM" id="SSF50692">
    <property type="entry name" value="ADC-like"/>
    <property type="match status" value="1"/>
</dbReference>
<evidence type="ECO:0000313" key="22">
    <source>
        <dbReference type="Proteomes" id="UP000002012"/>
    </source>
</evidence>
<dbReference type="HOGENOM" id="CLU_000422_4_0_0"/>
<dbReference type="PaxDb" id="522772-Dacet_0016"/>
<dbReference type="GO" id="GO:0043546">
    <property type="term" value="F:molybdopterin cofactor binding"/>
    <property type="evidence" value="ECO:0007669"/>
    <property type="project" value="InterPro"/>
</dbReference>
<evidence type="ECO:0000256" key="5">
    <source>
        <dbReference type="ARBA" id="ARBA00022485"/>
    </source>
</evidence>
<dbReference type="Gene3D" id="3.40.228.10">
    <property type="entry name" value="Dimethylsulfoxide Reductase, domain 2"/>
    <property type="match status" value="1"/>
</dbReference>
<evidence type="ECO:0000259" key="20">
    <source>
        <dbReference type="PROSITE" id="PS51839"/>
    </source>
</evidence>
<keyword evidence="22" id="KW-1185">Reference proteome</keyword>
<dbReference type="SMART" id="SM00929">
    <property type="entry name" value="NADH-G_4Fe-4S_3"/>
    <property type="match status" value="1"/>
</dbReference>
<keyword evidence="11" id="KW-0408">Iron</keyword>
<evidence type="ECO:0000256" key="2">
    <source>
        <dbReference type="ARBA" id="ARBA00002378"/>
    </source>
</evidence>
<feature type="domain" description="4Fe-4S His(Cys)3-ligated-type" evidence="20">
    <location>
        <begin position="78"/>
        <end position="117"/>
    </location>
</feature>
<keyword evidence="14 21" id="KW-0830">Ubiquinone</keyword>
<organism evidence="21 22">
    <name type="scientific">Denitrovibrio acetiphilus (strain DSM 12809 / NBRC 114555 / N2460)</name>
    <dbReference type="NCBI Taxonomy" id="522772"/>
    <lineage>
        <taxon>Bacteria</taxon>
        <taxon>Pseudomonadati</taxon>
        <taxon>Deferribacterota</taxon>
        <taxon>Deferribacteres</taxon>
        <taxon>Deferribacterales</taxon>
        <taxon>Geovibrionaceae</taxon>
        <taxon>Denitrovibrio</taxon>
    </lineage>
</organism>
<evidence type="ECO:0000256" key="3">
    <source>
        <dbReference type="ARBA" id="ARBA00004370"/>
    </source>
</evidence>
<dbReference type="PROSITE" id="PS00198">
    <property type="entry name" value="4FE4S_FER_1"/>
    <property type="match status" value="1"/>
</dbReference>
<dbReference type="GO" id="GO:0046872">
    <property type="term" value="F:metal ion binding"/>
    <property type="evidence" value="ECO:0007669"/>
    <property type="project" value="UniProtKB-KW"/>
</dbReference>
<keyword evidence="5" id="KW-0004">4Fe-4S</keyword>
<evidence type="ECO:0000256" key="10">
    <source>
        <dbReference type="ARBA" id="ARBA00022967"/>
    </source>
</evidence>
<keyword evidence="10" id="KW-1278">Translocase</keyword>
<evidence type="ECO:0000256" key="6">
    <source>
        <dbReference type="ARBA" id="ARBA00022714"/>
    </source>
</evidence>
<dbReference type="InterPro" id="IPR054351">
    <property type="entry name" value="NADH_UbQ_OxRdtase_ferredoxin"/>
</dbReference>
<dbReference type="CDD" id="cd00207">
    <property type="entry name" value="fer2"/>
    <property type="match status" value="1"/>
</dbReference>
<dbReference type="PANTHER" id="PTHR43105">
    <property type="entry name" value="RESPIRATORY NITRATE REDUCTASE"/>
    <property type="match status" value="1"/>
</dbReference>
<dbReference type="InterPro" id="IPR036010">
    <property type="entry name" value="2Fe-2S_ferredoxin-like_sf"/>
</dbReference>
<evidence type="ECO:0000256" key="9">
    <source>
        <dbReference type="ARBA" id="ARBA00022737"/>
    </source>
</evidence>
<evidence type="ECO:0000256" key="13">
    <source>
        <dbReference type="ARBA" id="ARBA00023027"/>
    </source>
</evidence>
<dbReference type="InterPro" id="IPR019574">
    <property type="entry name" value="NADH_UbQ_OxRdtase_Gsu_4Fe4S-bd"/>
</dbReference>
<dbReference type="Pfam" id="PF10588">
    <property type="entry name" value="NADH-G_4Fe-4S_3"/>
    <property type="match status" value="1"/>
</dbReference>
<feature type="domain" description="4Fe-4S ferredoxin-type" evidence="18">
    <location>
        <begin position="137"/>
        <end position="165"/>
    </location>
</feature>
<dbReference type="InterPro" id="IPR000283">
    <property type="entry name" value="NADH_UbQ_OxRdtase_75kDa_su_CS"/>
</dbReference>
<comment type="cofactor">
    <cofactor evidence="1">
        <name>[4Fe-4S] cluster</name>
        <dbReference type="ChEBI" id="CHEBI:49883"/>
    </cofactor>
</comment>
<dbReference type="STRING" id="522772.Dacet_0016"/>
<evidence type="ECO:0000259" key="19">
    <source>
        <dbReference type="PROSITE" id="PS51669"/>
    </source>
</evidence>
<comment type="function">
    <text evidence="2">NDH-1 shuttles electrons from NADH, via FMN and iron-sulfur (Fe-S) centers, to quinones in the respiratory chain. The immediate electron acceptor for the enzyme in this species is believed to be ubiquinone. Couples the redox reaction to proton translocation (for every two electrons transferred, four hydrogen ions are translocated across the cytoplasmic membrane), and thus conserves the redox energy in a proton gradient.</text>
</comment>
<dbReference type="InterPro" id="IPR050123">
    <property type="entry name" value="Prok_molybdopt-oxidoreductase"/>
</dbReference>
<keyword evidence="8" id="KW-0479">Metal-binding</keyword>
<dbReference type="PROSITE" id="PS51839">
    <property type="entry name" value="4FE4S_HC3"/>
    <property type="match status" value="1"/>
</dbReference>
<keyword evidence="6" id="KW-0001">2Fe-2S</keyword>
<dbReference type="Pfam" id="PF22117">
    <property type="entry name" value="Fer4_Nqo3"/>
    <property type="match status" value="1"/>
</dbReference>
<accession>D4H175</accession>
<dbReference type="SUPFAM" id="SSF53706">
    <property type="entry name" value="Formate dehydrogenase/DMSO reductase, domains 1-3"/>
    <property type="match status" value="1"/>
</dbReference>
<dbReference type="SUPFAM" id="SSF54862">
    <property type="entry name" value="4Fe-4S ferredoxins"/>
    <property type="match status" value="1"/>
</dbReference>
<dbReference type="GO" id="GO:0008137">
    <property type="term" value="F:NADH dehydrogenase (ubiquinone) activity"/>
    <property type="evidence" value="ECO:0007669"/>
    <property type="project" value="InterPro"/>
</dbReference>
<evidence type="ECO:0000259" key="17">
    <source>
        <dbReference type="PROSITE" id="PS51085"/>
    </source>
</evidence>
<comment type="similarity">
    <text evidence="4">Belongs to the complex I 75 kDa subunit family.</text>
</comment>
<evidence type="ECO:0000256" key="12">
    <source>
        <dbReference type="ARBA" id="ARBA00023014"/>
    </source>
</evidence>
<feature type="domain" description="4Fe-4S ferredoxin-type" evidence="18">
    <location>
        <begin position="177"/>
        <end position="206"/>
    </location>
</feature>
<dbReference type="Pfam" id="PF01568">
    <property type="entry name" value="Molydop_binding"/>
    <property type="match status" value="1"/>
</dbReference>
<keyword evidence="12" id="KW-0411">Iron-sulfur</keyword>
<gene>
    <name evidence="21" type="ordered locus">Dacet_0016</name>
</gene>
<dbReference type="InterPro" id="IPR017900">
    <property type="entry name" value="4Fe4S_Fe_S_CS"/>
</dbReference>
<dbReference type="Pfam" id="PF13510">
    <property type="entry name" value="Fer2_4"/>
    <property type="match status" value="1"/>
</dbReference>
<dbReference type="InterPro" id="IPR001041">
    <property type="entry name" value="2Fe-2S_ferredoxin-type"/>
</dbReference>
<keyword evidence="7" id="KW-0874">Quinone</keyword>
<protein>
    <submittedName>
        <fullName evidence="21">NADH:ubiquinone oxidoreductase, subunit G, iron-sulfur binding protein</fullName>
    </submittedName>
</protein>
<keyword evidence="15" id="KW-0472">Membrane</keyword>